<reference evidence="8" key="1">
    <citation type="submission" date="2018-07" db="EMBL/GenBank/DDBJ databases">
        <authorList>
            <person name="Quirk P.G."/>
            <person name="Krulwich T.A."/>
        </authorList>
    </citation>
    <scope>NUCLEOTIDE SEQUENCE</scope>
</reference>
<feature type="domain" description="SpoVT-AbrB" evidence="7">
    <location>
        <begin position="85"/>
        <end position="128"/>
    </location>
</feature>
<evidence type="ECO:0000256" key="5">
    <source>
        <dbReference type="ARBA" id="ARBA00023125"/>
    </source>
</evidence>
<evidence type="ECO:0000256" key="2">
    <source>
        <dbReference type="ARBA" id="ARBA00022490"/>
    </source>
</evidence>
<keyword evidence="4" id="KW-0805">Transcription regulation</keyword>
<gene>
    <name evidence="8" type="primary">mraZ</name>
    <name evidence="8" type="ORF">DF3PB_3140005</name>
</gene>
<sequence>MPLLVGRYINKIDRKGRVSVPKPFRDALQPSNGGFAGVYAYPLFKDAAVEACDEDYMTRVAESVDDLNMFSRDQDELAMVLLESAHQLPFDPEGRVVLPADLIACAGIDGEALFVGRGRRFQIWHPGTYQESRREVVERIKAGGPTLKLRPQGHER</sequence>
<evidence type="ECO:0000256" key="4">
    <source>
        <dbReference type="ARBA" id="ARBA00023015"/>
    </source>
</evidence>
<dbReference type="PANTHER" id="PTHR34701:SF1">
    <property type="entry name" value="TRANSCRIPTIONAL REGULATOR MRAZ"/>
    <property type="match status" value="1"/>
</dbReference>
<dbReference type="GO" id="GO:0003700">
    <property type="term" value="F:DNA-binding transcription factor activity"/>
    <property type="evidence" value="ECO:0007669"/>
    <property type="project" value="InterPro"/>
</dbReference>
<dbReference type="EMBL" id="UIDG01000240">
    <property type="protein sequence ID" value="SUS06707.1"/>
    <property type="molecule type" value="Genomic_DNA"/>
</dbReference>
<dbReference type="Gene3D" id="3.40.1550.20">
    <property type="entry name" value="Transcriptional regulator MraZ domain"/>
    <property type="match status" value="1"/>
</dbReference>
<dbReference type="Pfam" id="PF02381">
    <property type="entry name" value="MraZ"/>
    <property type="match status" value="1"/>
</dbReference>
<evidence type="ECO:0000256" key="6">
    <source>
        <dbReference type="ARBA" id="ARBA00023163"/>
    </source>
</evidence>
<dbReference type="GO" id="GO:2000143">
    <property type="term" value="P:negative regulation of DNA-templated transcription initiation"/>
    <property type="evidence" value="ECO:0007669"/>
    <property type="project" value="TreeGrafter"/>
</dbReference>
<dbReference type="InterPro" id="IPR037914">
    <property type="entry name" value="SpoVT-AbrB_sf"/>
</dbReference>
<dbReference type="InterPro" id="IPR003444">
    <property type="entry name" value="MraZ"/>
</dbReference>
<feature type="domain" description="SpoVT-AbrB" evidence="7">
    <location>
        <begin position="7"/>
        <end position="56"/>
    </location>
</feature>
<dbReference type="InterPro" id="IPR020603">
    <property type="entry name" value="MraZ_dom"/>
</dbReference>
<keyword evidence="3" id="KW-0677">Repeat</keyword>
<dbReference type="AlphaFoldDB" id="A0A380TF88"/>
<keyword evidence="6" id="KW-0804">Transcription</keyword>
<evidence type="ECO:0000256" key="1">
    <source>
        <dbReference type="ARBA" id="ARBA00013860"/>
    </source>
</evidence>
<dbReference type="InterPro" id="IPR035644">
    <property type="entry name" value="MraZ_C"/>
</dbReference>
<keyword evidence="5" id="KW-0238">DNA-binding</keyword>
<dbReference type="CDD" id="cd16320">
    <property type="entry name" value="MraZ_N"/>
    <property type="match status" value="1"/>
</dbReference>
<organism evidence="8">
    <name type="scientific">metagenome</name>
    <dbReference type="NCBI Taxonomy" id="256318"/>
    <lineage>
        <taxon>unclassified sequences</taxon>
        <taxon>metagenomes</taxon>
    </lineage>
</organism>
<dbReference type="InterPro" id="IPR038619">
    <property type="entry name" value="MraZ_sf"/>
</dbReference>
<accession>A0A380TF88</accession>
<proteinExistence type="inferred from homology"/>
<evidence type="ECO:0000313" key="8">
    <source>
        <dbReference type="EMBL" id="SUS06707.1"/>
    </source>
</evidence>
<protein>
    <recommendedName>
        <fullName evidence="1">Transcriptional regulator MraZ</fullName>
    </recommendedName>
</protein>
<keyword evidence="2" id="KW-0963">Cytoplasm</keyword>
<dbReference type="SUPFAM" id="SSF89447">
    <property type="entry name" value="AbrB/MazE/MraZ-like"/>
    <property type="match status" value="1"/>
</dbReference>
<name>A0A380TF88_9ZZZZ</name>
<dbReference type="HAMAP" id="MF_01008">
    <property type="entry name" value="MraZ"/>
    <property type="match status" value="1"/>
</dbReference>
<dbReference type="PANTHER" id="PTHR34701">
    <property type="entry name" value="TRANSCRIPTIONAL REGULATOR MRAZ"/>
    <property type="match status" value="1"/>
</dbReference>
<evidence type="ECO:0000256" key="3">
    <source>
        <dbReference type="ARBA" id="ARBA00022737"/>
    </source>
</evidence>
<evidence type="ECO:0000259" key="7">
    <source>
        <dbReference type="PROSITE" id="PS51740"/>
    </source>
</evidence>
<dbReference type="CDD" id="cd16321">
    <property type="entry name" value="MraZ_C"/>
    <property type="match status" value="1"/>
</dbReference>
<dbReference type="GO" id="GO:0000976">
    <property type="term" value="F:transcription cis-regulatory region binding"/>
    <property type="evidence" value="ECO:0007669"/>
    <property type="project" value="TreeGrafter"/>
</dbReference>
<dbReference type="PROSITE" id="PS51740">
    <property type="entry name" value="SPOVT_ABRB"/>
    <property type="match status" value="2"/>
</dbReference>
<dbReference type="InterPro" id="IPR007159">
    <property type="entry name" value="SpoVT-AbrB_dom"/>
</dbReference>
<dbReference type="InterPro" id="IPR035642">
    <property type="entry name" value="MraZ_N"/>
</dbReference>